<protein>
    <submittedName>
        <fullName evidence="1">Uncharacterized protein</fullName>
    </submittedName>
</protein>
<keyword evidence="2" id="KW-1185">Reference proteome</keyword>
<organism evidence="1 2">
    <name type="scientific">Canavalia gladiata</name>
    <name type="common">Sword bean</name>
    <name type="synonym">Dolichos gladiatus</name>
    <dbReference type="NCBI Taxonomy" id="3824"/>
    <lineage>
        <taxon>Eukaryota</taxon>
        <taxon>Viridiplantae</taxon>
        <taxon>Streptophyta</taxon>
        <taxon>Embryophyta</taxon>
        <taxon>Tracheophyta</taxon>
        <taxon>Spermatophyta</taxon>
        <taxon>Magnoliopsida</taxon>
        <taxon>eudicotyledons</taxon>
        <taxon>Gunneridae</taxon>
        <taxon>Pentapetalae</taxon>
        <taxon>rosids</taxon>
        <taxon>fabids</taxon>
        <taxon>Fabales</taxon>
        <taxon>Fabaceae</taxon>
        <taxon>Papilionoideae</taxon>
        <taxon>50 kb inversion clade</taxon>
        <taxon>NPAAA clade</taxon>
        <taxon>indigoferoid/millettioid clade</taxon>
        <taxon>Phaseoleae</taxon>
        <taxon>Canavalia</taxon>
    </lineage>
</organism>
<dbReference type="Proteomes" id="UP001367508">
    <property type="component" value="Unassembled WGS sequence"/>
</dbReference>
<reference evidence="1 2" key="1">
    <citation type="submission" date="2024-01" db="EMBL/GenBank/DDBJ databases">
        <title>The genomes of 5 underutilized Papilionoideae crops provide insights into root nodulation and disease resistanc.</title>
        <authorList>
            <person name="Jiang F."/>
        </authorList>
    </citation>
    <scope>NUCLEOTIDE SEQUENCE [LARGE SCALE GENOMIC DNA]</scope>
    <source>
        <strain evidence="1">LVBAO_FW01</strain>
        <tissue evidence="1">Leaves</tissue>
    </source>
</reference>
<evidence type="ECO:0000313" key="1">
    <source>
        <dbReference type="EMBL" id="KAK7339405.1"/>
    </source>
</evidence>
<comment type="caution">
    <text evidence="1">The sequence shown here is derived from an EMBL/GenBank/DDBJ whole genome shotgun (WGS) entry which is preliminary data.</text>
</comment>
<sequence length="110" mass="12575">MVANLQHGYCRRRPKGGYGLLSIRGVICSILAREQKQVIIRSRKNYVGSSKPLAKMSDWKKELQKLNLPNNAIPAHGHFCFTYNQCLMYESMSFQWHGVRHSDTIGTSGY</sequence>
<dbReference type="AlphaFoldDB" id="A0AAN9LNP1"/>
<proteinExistence type="predicted"/>
<accession>A0AAN9LNP1</accession>
<name>A0AAN9LNP1_CANGL</name>
<dbReference type="EMBL" id="JAYMYQ010000004">
    <property type="protein sequence ID" value="KAK7339405.1"/>
    <property type="molecule type" value="Genomic_DNA"/>
</dbReference>
<gene>
    <name evidence="1" type="ORF">VNO77_20069</name>
</gene>
<evidence type="ECO:0000313" key="2">
    <source>
        <dbReference type="Proteomes" id="UP001367508"/>
    </source>
</evidence>